<evidence type="ECO:0000313" key="2">
    <source>
        <dbReference type="EMBL" id="CBX28897.1"/>
    </source>
</evidence>
<accession>E1YED8</accession>
<dbReference type="Pfam" id="PF01610">
    <property type="entry name" value="DDE_Tnp_ISL3"/>
    <property type="match status" value="1"/>
</dbReference>
<sequence length="217" mass="26145">MVQYQNSLEEYYKQFTIEERKKVTAIAMDMWDPYIAATKSYIPEAGKKIVFDRYHVMRLVVDAVDKVRKKEHRALMEEGNDILKGTKYLWLWNEENIPPYRWTEFEHLRSLDLKVCRARAIKDNLRNLWNYHKEGWMRKYFSRWYFWATHSRLTPMVKAAKSLKSHIDNIVTYARHRITNALAESLNSKIEKVKRLACGYRNRDHYRTAIYFHCGGV</sequence>
<gene>
    <name evidence="2" type="ORF">N47_B20430</name>
    <name evidence="3" type="ORF">N47_F16480</name>
</gene>
<evidence type="ECO:0000259" key="1">
    <source>
        <dbReference type="Pfam" id="PF01610"/>
    </source>
</evidence>
<feature type="domain" description="Transposase IS204/IS1001/IS1096/IS1165 DDE" evidence="1">
    <location>
        <begin position="5"/>
        <end position="210"/>
    </location>
</feature>
<dbReference type="PANTHER" id="PTHR33498">
    <property type="entry name" value="TRANSPOSASE FOR INSERTION SEQUENCE ELEMENT IS1557"/>
    <property type="match status" value="1"/>
</dbReference>
<dbReference type="AlphaFoldDB" id="E1YED8"/>
<dbReference type="InterPro" id="IPR002560">
    <property type="entry name" value="Transposase_DDE"/>
</dbReference>
<reference evidence="2" key="1">
    <citation type="journal article" date="2011" name="Environ. Microbiol.">
        <title>Genomic insights into the metabolic potential of the polycyclic aromatic hydrocarbon degrading sulfate-reducing Deltaproteobacterium N47.</title>
        <authorList>
            <person name="Bergmann F."/>
            <person name="Selesi D."/>
            <person name="Weinmaier T."/>
            <person name="Tischler P."/>
            <person name="Rattei T."/>
            <person name="Meckenstock R.U."/>
        </authorList>
    </citation>
    <scope>NUCLEOTIDE SEQUENCE</scope>
</reference>
<dbReference type="PANTHER" id="PTHR33498:SF1">
    <property type="entry name" value="TRANSPOSASE FOR INSERTION SEQUENCE ELEMENT IS1557"/>
    <property type="match status" value="1"/>
</dbReference>
<protein>
    <recommendedName>
        <fullName evidence="1">Transposase IS204/IS1001/IS1096/IS1165 DDE domain-containing protein</fullName>
    </recommendedName>
</protein>
<evidence type="ECO:0000313" key="3">
    <source>
        <dbReference type="EMBL" id="CBX29953.1"/>
    </source>
</evidence>
<proteinExistence type="predicted"/>
<organism evidence="2">
    <name type="scientific">uncultured Desulfobacterium sp</name>
    <dbReference type="NCBI Taxonomy" id="201089"/>
    <lineage>
        <taxon>Bacteria</taxon>
        <taxon>Pseudomonadati</taxon>
        <taxon>Thermodesulfobacteriota</taxon>
        <taxon>Desulfobacteria</taxon>
        <taxon>Desulfobacterales</taxon>
        <taxon>Desulfobacteriaceae</taxon>
        <taxon>Desulfobacterium</taxon>
        <taxon>environmental samples</taxon>
    </lineage>
</organism>
<name>E1YED8_9BACT</name>
<dbReference type="InterPro" id="IPR047951">
    <property type="entry name" value="Transpos_ISL3"/>
</dbReference>
<dbReference type="EMBL" id="FR695870">
    <property type="protein sequence ID" value="CBX28897.1"/>
    <property type="molecule type" value="Genomic_DNA"/>
</dbReference>
<dbReference type="EMBL" id="FR695873">
    <property type="protein sequence ID" value="CBX29953.1"/>
    <property type="molecule type" value="Genomic_DNA"/>
</dbReference>